<dbReference type="InterPro" id="IPR000859">
    <property type="entry name" value="CUB_dom"/>
</dbReference>
<keyword evidence="1 2" id="KW-1015">Disulfide bond</keyword>
<dbReference type="AlphaFoldDB" id="A0A6P4IMQ9"/>
<evidence type="ECO:0000256" key="3">
    <source>
        <dbReference type="SAM" id="MobiDB-lite"/>
    </source>
</evidence>
<protein>
    <recommendedName>
        <fullName evidence="4">CUB domain-containing protein</fullName>
    </recommendedName>
</protein>
<keyword evidence="5" id="KW-1185">Reference proteome</keyword>
<evidence type="ECO:0000259" key="4">
    <source>
        <dbReference type="PROSITE" id="PS01180"/>
    </source>
</evidence>
<dbReference type="PROSITE" id="PS01180">
    <property type="entry name" value="CUB"/>
    <property type="match status" value="1"/>
</dbReference>
<evidence type="ECO:0000256" key="2">
    <source>
        <dbReference type="PROSITE-ProRule" id="PRU00059"/>
    </source>
</evidence>
<dbReference type="PANTHER" id="PTHR33236:SF4">
    <property type="entry name" value="CUB DOMAIN-CONTAINING PROTEIN"/>
    <property type="match status" value="1"/>
</dbReference>
<feature type="region of interest" description="Disordered" evidence="3">
    <location>
        <begin position="531"/>
        <end position="613"/>
    </location>
</feature>
<name>A0A6P4IMQ9_DROKI</name>
<reference evidence="5" key="1">
    <citation type="submission" date="2025-05" db="UniProtKB">
        <authorList>
            <consortium name="RefSeq"/>
        </authorList>
    </citation>
    <scope>NUCLEOTIDE SEQUENCE [LARGE SCALE GENOMIC DNA]</scope>
    <source>
        <strain evidence="5">14028-0561.14</strain>
    </source>
</reference>
<gene>
    <name evidence="6" type="primary">LOC108075757</name>
</gene>
<dbReference type="Gene3D" id="2.60.120.290">
    <property type="entry name" value="Spermadhesin, CUB domain"/>
    <property type="match status" value="1"/>
</dbReference>
<dbReference type="InterPro" id="IPR058698">
    <property type="entry name" value="CUB_metazoa"/>
</dbReference>
<dbReference type="RefSeq" id="XP_017023808.1">
    <property type="nucleotide sequence ID" value="XM_017168319.3"/>
</dbReference>
<feature type="disulfide bond" evidence="2">
    <location>
        <begin position="225"/>
        <end position="252"/>
    </location>
</feature>
<proteinExistence type="predicted"/>
<dbReference type="SUPFAM" id="SSF49854">
    <property type="entry name" value="Spermadhesin, CUB domain"/>
    <property type="match status" value="1"/>
</dbReference>
<dbReference type="Pfam" id="PF26080">
    <property type="entry name" value="CUB_animal"/>
    <property type="match status" value="1"/>
</dbReference>
<evidence type="ECO:0000313" key="6">
    <source>
        <dbReference type="RefSeq" id="XP_017023808.1"/>
    </source>
</evidence>
<comment type="caution">
    <text evidence="2">Lacks conserved residue(s) required for the propagation of feature annotation.</text>
</comment>
<dbReference type="OrthoDB" id="6344756at2759"/>
<dbReference type="GeneID" id="108075757"/>
<dbReference type="InterPro" id="IPR035914">
    <property type="entry name" value="Sperma_CUB_dom_sf"/>
</dbReference>
<dbReference type="Proteomes" id="UP001652661">
    <property type="component" value="Chromosome 2L"/>
</dbReference>
<dbReference type="PANTHER" id="PTHR33236">
    <property type="entry name" value="INTRAFLAGELLAR TRANSPORT PROTEIN 122 FAMILY PROTEIN-RELATED"/>
    <property type="match status" value="1"/>
</dbReference>
<feature type="compositionally biased region" description="Low complexity" evidence="3">
    <location>
        <begin position="531"/>
        <end position="571"/>
    </location>
</feature>
<evidence type="ECO:0000256" key="1">
    <source>
        <dbReference type="ARBA" id="ARBA00023157"/>
    </source>
</evidence>
<accession>A0A6P4IMQ9</accession>
<feature type="domain" description="CUB" evidence="4">
    <location>
        <begin position="225"/>
        <end position="305"/>
    </location>
</feature>
<evidence type="ECO:0000313" key="5">
    <source>
        <dbReference type="Proteomes" id="UP001652661"/>
    </source>
</evidence>
<sequence length="730" mass="78188">MDTDMDMEAIKMLSSSHEYANQSNSESKCNAAALLRRWIGITNKSIRFRARSGARKKKVIGAGCSDRSTGHVHLHAPLPFSLLGALCILMIFQLSLTTPVRSNETTAWPPMHHYDIWDDHLVESGEREEALLSNEGDFELQTEAQQELEMHHHPDISEGRWNQTISREGKVIHLFPVPVDGDCMSNDGRRMGNCLNAYECRQKDGQARGECAMGFGVCCVFLASCNTTIANNITYIVSPGFPSFMPSNFTGCRLRVKMMSDDISQVRIDFHHFTLGQPNRRTGVCEGDVFNIGGGPGGNISICGQNSGQHLYYDVGARVSPRQSTLYGSLRPVGGANSTSANATSTGGDRFVDINLNLSSRFLPLRIWEMSVTQIPFSQRAPAGCLQYHTGSEGVMQTFNYAENGRHLANQNYRICIRQELDMCSIMYQPCDEQSFRIGGGGRMATRTGEGLAGAQGGAATSAPAQLAQSEAASTPAAAVVNGAMTTAAPTSSTLMQMLANMANSTTSSLMTMMSGNASSAASSPATATAASSSSSTAAMSTTTTSTTATPLRSSTVASTSSEAPPSSPASDDVEGSGGEDGAAGDDDDDGGFLFFRSPPTTEEPGVSRRPRPVSGGFDILGFIRNAFDLQLRRRRRRQARQFFSTCSDRITMPCIIEDFIGTGLGPLPGCEPIHCGAQFCSSGAWPCRIESTVTPFYIGVHFGNGLGAGKANAEDNVGACLRFSQVQCM</sequence>
<reference evidence="6" key="2">
    <citation type="submission" date="2025-08" db="UniProtKB">
        <authorList>
            <consortium name="RefSeq"/>
        </authorList>
    </citation>
    <scope>IDENTIFICATION</scope>
    <source>
        <strain evidence="6">14028-0561.14</strain>
        <tissue evidence="6">Whole fly</tissue>
    </source>
</reference>
<organism evidence="5 6">
    <name type="scientific">Drosophila kikkawai</name>
    <name type="common">Fruit fly</name>
    <dbReference type="NCBI Taxonomy" id="30033"/>
    <lineage>
        <taxon>Eukaryota</taxon>
        <taxon>Metazoa</taxon>
        <taxon>Ecdysozoa</taxon>
        <taxon>Arthropoda</taxon>
        <taxon>Hexapoda</taxon>
        <taxon>Insecta</taxon>
        <taxon>Pterygota</taxon>
        <taxon>Neoptera</taxon>
        <taxon>Endopterygota</taxon>
        <taxon>Diptera</taxon>
        <taxon>Brachycera</taxon>
        <taxon>Muscomorpha</taxon>
        <taxon>Ephydroidea</taxon>
        <taxon>Drosophilidae</taxon>
        <taxon>Drosophila</taxon>
        <taxon>Sophophora</taxon>
    </lineage>
</organism>